<feature type="transmembrane region" description="Helical" evidence="8">
    <location>
        <begin position="313"/>
        <end position="337"/>
    </location>
</feature>
<dbReference type="Pfam" id="PF00528">
    <property type="entry name" value="BPD_transp_1"/>
    <property type="match status" value="1"/>
</dbReference>
<protein>
    <submittedName>
        <fullName evidence="10">Sulfate transport system permease protein CysW</fullName>
    </submittedName>
</protein>
<feature type="transmembrane region" description="Helical" evidence="8">
    <location>
        <begin position="433"/>
        <end position="462"/>
    </location>
</feature>
<evidence type="ECO:0000256" key="1">
    <source>
        <dbReference type="ARBA" id="ARBA00004429"/>
    </source>
</evidence>
<dbReference type="PANTHER" id="PTHR43357:SF3">
    <property type="entry name" value="FE(3+)-TRANSPORT SYSTEM PERMEASE PROTEIN FBPB 2"/>
    <property type="match status" value="1"/>
</dbReference>
<feature type="transmembrane region" description="Helical" evidence="8">
    <location>
        <begin position="262"/>
        <end position="282"/>
    </location>
</feature>
<proteinExistence type="inferred from homology"/>
<dbReference type="GO" id="GO:0005886">
    <property type="term" value="C:plasma membrane"/>
    <property type="evidence" value="ECO:0007669"/>
    <property type="project" value="UniProtKB-SubCell"/>
</dbReference>
<evidence type="ECO:0000256" key="5">
    <source>
        <dbReference type="ARBA" id="ARBA00022692"/>
    </source>
</evidence>
<sequence length="568" mass="61055">MNVVGQMTKSEWRDGIAVEATQRRSERTGRRFRLPVVALVLVLVVGVPIIWLAIAALGALGSGSNGLTATMLPTALRETGLLMISVGLLAGTAGLVAAWLVTHYEFPLRRIFDWALVLPLAVPTYLAAYSYVEFLDFTGPIQSALRPLIGAQTVRDYWFPDIRSPWGAALVLSAVLYPYTYVACRTFFLMQSTALSIAARTLGANGWRTFLEVVLPVSRPALVVGMTLAMMEVVNDLGAVQYFGINAITAVIYSTWINRSDFGGAAQLAVTVVLVIGLLILAEQKARRNRVYSAQRDSRVPPAREVLTGARRWLAFGFCGGLFTLGFGIPAGELIYLSLRLHHPDTTALAFSALWPTITLAAIGAVVTVTIGLLAARIGETGSAAAHGMIRLSTLGYAIPGTVLALGLLQPLGQADLWFNRMTMALFEWRPGLIISGSMAALIYVYAIRFLAVSHSTLDAAMRKRGRSMLDAGRALGGSRLAILFRIDLPTLSPAILSAATLVFVEIVKELPATLLLRPLGIETLSTLVYSRANVGLFAQAALPALMIVLAGLVPVILASWAGDRRKV</sequence>
<dbReference type="SUPFAM" id="SSF161098">
    <property type="entry name" value="MetI-like"/>
    <property type="match status" value="2"/>
</dbReference>
<accession>A0A447ICY1</accession>
<evidence type="ECO:0000313" key="10">
    <source>
        <dbReference type="EMBL" id="VDS05314.1"/>
    </source>
</evidence>
<reference evidence="10 11" key="1">
    <citation type="submission" date="2018-12" db="EMBL/GenBank/DDBJ databases">
        <authorList>
            <person name="Criscuolo A."/>
        </authorList>
    </citation>
    <scope>NUCLEOTIDE SEQUENCE [LARGE SCALE GENOMIC DNA]</scope>
    <source>
        <strain evidence="10">ACIP1116281</strain>
    </source>
</reference>
<dbReference type="PROSITE" id="PS50928">
    <property type="entry name" value="ABC_TM1"/>
    <property type="match status" value="2"/>
</dbReference>
<evidence type="ECO:0000256" key="7">
    <source>
        <dbReference type="ARBA" id="ARBA00023136"/>
    </source>
</evidence>
<dbReference type="PANTHER" id="PTHR43357">
    <property type="entry name" value="INNER MEMBRANE ABC TRANSPORTER PERMEASE PROTEIN YDCV"/>
    <property type="match status" value="1"/>
</dbReference>
<feature type="transmembrane region" description="Helical" evidence="8">
    <location>
        <begin position="166"/>
        <end position="184"/>
    </location>
</feature>
<organism evidence="10 11">
    <name type="scientific">Devosia equisanguinis</name>
    <dbReference type="NCBI Taxonomy" id="2490941"/>
    <lineage>
        <taxon>Bacteria</taxon>
        <taxon>Pseudomonadati</taxon>
        <taxon>Pseudomonadota</taxon>
        <taxon>Alphaproteobacteria</taxon>
        <taxon>Hyphomicrobiales</taxon>
        <taxon>Devosiaceae</taxon>
        <taxon>Devosia</taxon>
    </lineage>
</organism>
<dbReference type="InterPro" id="IPR000515">
    <property type="entry name" value="MetI-like"/>
</dbReference>
<evidence type="ECO:0000313" key="11">
    <source>
        <dbReference type="Proteomes" id="UP000268844"/>
    </source>
</evidence>
<feature type="transmembrane region" description="Helical" evidence="8">
    <location>
        <begin position="114"/>
        <end position="132"/>
    </location>
</feature>
<name>A0A447ICY1_9HYPH</name>
<evidence type="ECO:0000256" key="6">
    <source>
        <dbReference type="ARBA" id="ARBA00022989"/>
    </source>
</evidence>
<feature type="domain" description="ABC transmembrane type-1" evidence="9">
    <location>
        <begin position="76"/>
        <end position="283"/>
    </location>
</feature>
<dbReference type="AlphaFoldDB" id="A0A447ICY1"/>
<evidence type="ECO:0000256" key="3">
    <source>
        <dbReference type="ARBA" id="ARBA00022475"/>
    </source>
</evidence>
<comment type="subcellular location">
    <subcellularLocation>
        <location evidence="1">Cell inner membrane</location>
        <topology evidence="1">Multi-pass membrane protein</topology>
    </subcellularLocation>
    <subcellularLocation>
        <location evidence="8">Cell membrane</location>
        <topology evidence="8">Multi-pass membrane protein</topology>
    </subcellularLocation>
</comment>
<keyword evidence="4" id="KW-0997">Cell inner membrane</keyword>
<evidence type="ECO:0000256" key="2">
    <source>
        <dbReference type="ARBA" id="ARBA00022448"/>
    </source>
</evidence>
<keyword evidence="2 8" id="KW-0813">Transport</keyword>
<dbReference type="InterPro" id="IPR035906">
    <property type="entry name" value="MetI-like_sf"/>
</dbReference>
<evidence type="ECO:0000256" key="8">
    <source>
        <dbReference type="RuleBase" id="RU363032"/>
    </source>
</evidence>
<keyword evidence="7 8" id="KW-0472">Membrane</keyword>
<feature type="transmembrane region" description="Helical" evidence="8">
    <location>
        <begin position="395"/>
        <end position="413"/>
    </location>
</feature>
<evidence type="ECO:0000259" key="9">
    <source>
        <dbReference type="PROSITE" id="PS50928"/>
    </source>
</evidence>
<dbReference type="EMBL" id="UZWD01000030">
    <property type="protein sequence ID" value="VDS05314.1"/>
    <property type="molecule type" value="Genomic_DNA"/>
</dbReference>
<feature type="transmembrane region" description="Helical" evidence="8">
    <location>
        <begin position="349"/>
        <end position="374"/>
    </location>
</feature>
<dbReference type="CDD" id="cd06261">
    <property type="entry name" value="TM_PBP2"/>
    <property type="match status" value="2"/>
</dbReference>
<feature type="domain" description="ABC transmembrane type-1" evidence="9">
    <location>
        <begin position="354"/>
        <end position="559"/>
    </location>
</feature>
<comment type="similarity">
    <text evidence="8">Belongs to the binding-protein-dependent transport system permease family.</text>
</comment>
<keyword evidence="3" id="KW-1003">Cell membrane</keyword>
<gene>
    <name evidence="10" type="primary">cysW_3</name>
    <name evidence="10" type="ORF">DEVEQU_02456</name>
</gene>
<feature type="transmembrane region" description="Helical" evidence="8">
    <location>
        <begin position="537"/>
        <end position="562"/>
    </location>
</feature>
<keyword evidence="6 8" id="KW-1133">Transmembrane helix</keyword>
<dbReference type="Proteomes" id="UP000268844">
    <property type="component" value="Unassembled WGS sequence"/>
</dbReference>
<dbReference type="Gene3D" id="1.10.3720.10">
    <property type="entry name" value="MetI-like"/>
    <property type="match status" value="2"/>
</dbReference>
<keyword evidence="11" id="KW-1185">Reference proteome</keyword>
<evidence type="ECO:0000256" key="4">
    <source>
        <dbReference type="ARBA" id="ARBA00022519"/>
    </source>
</evidence>
<dbReference type="GO" id="GO:0055085">
    <property type="term" value="P:transmembrane transport"/>
    <property type="evidence" value="ECO:0007669"/>
    <property type="project" value="InterPro"/>
</dbReference>
<keyword evidence="5 8" id="KW-0812">Transmembrane</keyword>
<feature type="transmembrane region" description="Helical" evidence="8">
    <location>
        <begin position="32"/>
        <end position="60"/>
    </location>
</feature>
<feature type="transmembrane region" description="Helical" evidence="8">
    <location>
        <begin position="80"/>
        <end position="102"/>
    </location>
</feature>
<feature type="transmembrane region" description="Helical" evidence="8">
    <location>
        <begin position="239"/>
        <end position="256"/>
    </location>
</feature>
<feature type="transmembrane region" description="Helical" evidence="8">
    <location>
        <begin position="483"/>
        <end position="505"/>
    </location>
</feature>